<dbReference type="FunFam" id="3.90.215.10:FF:000001">
    <property type="entry name" value="Tenascin isoform 1"/>
    <property type="match status" value="1"/>
</dbReference>
<evidence type="ECO:0000256" key="2">
    <source>
        <dbReference type="ARBA" id="ARBA00022525"/>
    </source>
</evidence>
<organism>
    <name type="scientific">Branchiostoma floridae</name>
    <name type="common">Florida lancelet</name>
    <name type="synonym">Amphioxus</name>
    <dbReference type="NCBI Taxonomy" id="7739"/>
    <lineage>
        <taxon>Eukaryota</taxon>
        <taxon>Metazoa</taxon>
        <taxon>Chordata</taxon>
        <taxon>Cephalochordata</taxon>
        <taxon>Leptocardii</taxon>
        <taxon>Amphioxiformes</taxon>
        <taxon>Branchiostomatidae</taxon>
        <taxon>Branchiostoma</taxon>
    </lineage>
</organism>
<protein>
    <recommendedName>
        <fullName evidence="8">Fibrinogen C-terminal domain-containing protein</fullName>
    </recommendedName>
</protein>
<keyword evidence="2" id="KW-0964">Secreted</keyword>
<dbReference type="PANTHER" id="PTHR47221:SF5">
    <property type="entry name" value="FIBRINOGEN C-TERMINAL DOMAIN-CONTAINING PROTEIN"/>
    <property type="match status" value="1"/>
</dbReference>
<gene>
    <name evidence="9" type="ORF">BRAFLDRAFT_91708</name>
</gene>
<name>C3YA40_BRAFL</name>
<dbReference type="Gene3D" id="3.90.215.10">
    <property type="entry name" value="Gamma Fibrinogen, chain A, domain 1"/>
    <property type="match status" value="1"/>
</dbReference>
<keyword evidence="4" id="KW-0325">Glycoprotein</keyword>
<dbReference type="NCBIfam" id="NF040941">
    <property type="entry name" value="GGGWT_bact"/>
    <property type="match status" value="1"/>
</dbReference>
<accession>C3YA40</accession>
<evidence type="ECO:0000256" key="6">
    <source>
        <dbReference type="SAM" id="MobiDB-lite"/>
    </source>
</evidence>
<dbReference type="Pfam" id="PF00147">
    <property type="entry name" value="Fibrinogen_C"/>
    <property type="match status" value="1"/>
</dbReference>
<sequence length="413" mass="46810">MRRFVSALVILFVFVSCLAEPIRERRQSRPPKATKKPDEKPNSKKGITFSPVNNIIVDRESLCGKTNGELESLVTKLTEKVDGLTQRMQNLERSMVFQSESNVPQYNPDGERFFPETRQAVPFLPGRNVVEEREGRRRVNFTAVPRHNINKGITGTSSDDKFLEGPSKRGLLKALKPKDCGEILACSPGNPGTPSGIYRITPDDQDDGFDVYCDMETDGGGWTVFQRRLDGSEDFSRKWDDYKNGFGNMTGEFWLGLEKLYRITLPIWYQMRVDLQDAMAEKVFTMYTAMSVSHGRTGYALSIGDWSGRGGDGMGRSRSMKFTTTDRDNDKLKDKNCADLAKGGFWYNDCGDANPNGVYYLGEYESDFDDGIYWNGWHGPTYSLKSVEMKIRARSFGLDGYTCYESWDSDLKK</sequence>
<dbReference type="EMBL" id="GG666493">
    <property type="protein sequence ID" value="EEN62949.1"/>
    <property type="molecule type" value="Genomic_DNA"/>
</dbReference>
<evidence type="ECO:0000256" key="7">
    <source>
        <dbReference type="SAM" id="SignalP"/>
    </source>
</evidence>
<dbReference type="eggNOG" id="KOG2579">
    <property type="taxonomic scope" value="Eukaryota"/>
</dbReference>
<dbReference type="InterPro" id="IPR002181">
    <property type="entry name" value="Fibrinogen_a/b/g_C_dom"/>
</dbReference>
<feature type="signal peptide" evidence="7">
    <location>
        <begin position="1"/>
        <end position="19"/>
    </location>
</feature>
<dbReference type="PROSITE" id="PS51257">
    <property type="entry name" value="PROKAR_LIPOPROTEIN"/>
    <property type="match status" value="1"/>
</dbReference>
<dbReference type="SUPFAM" id="SSF56496">
    <property type="entry name" value="Fibrinogen C-terminal domain-like"/>
    <property type="match status" value="1"/>
</dbReference>
<feature type="domain" description="Fibrinogen C-terminal" evidence="8">
    <location>
        <begin position="171"/>
        <end position="395"/>
    </location>
</feature>
<evidence type="ECO:0000259" key="8">
    <source>
        <dbReference type="PROSITE" id="PS51406"/>
    </source>
</evidence>
<dbReference type="CDD" id="cd00087">
    <property type="entry name" value="FReD"/>
    <property type="match status" value="1"/>
</dbReference>
<dbReference type="PROSITE" id="PS51406">
    <property type="entry name" value="FIBRINOGEN_C_2"/>
    <property type="match status" value="1"/>
</dbReference>
<reference evidence="9" key="1">
    <citation type="journal article" date="2008" name="Nature">
        <title>The amphioxus genome and the evolution of the chordate karyotype.</title>
        <authorList>
            <consortium name="US DOE Joint Genome Institute (JGI-PGF)"/>
            <person name="Putnam N.H."/>
            <person name="Butts T."/>
            <person name="Ferrier D.E.K."/>
            <person name="Furlong R.F."/>
            <person name="Hellsten U."/>
            <person name="Kawashima T."/>
            <person name="Robinson-Rechavi M."/>
            <person name="Shoguchi E."/>
            <person name="Terry A."/>
            <person name="Yu J.-K."/>
            <person name="Benito-Gutierrez E.L."/>
            <person name="Dubchak I."/>
            <person name="Garcia-Fernandez J."/>
            <person name="Gibson-Brown J.J."/>
            <person name="Grigoriev I.V."/>
            <person name="Horton A.C."/>
            <person name="de Jong P.J."/>
            <person name="Jurka J."/>
            <person name="Kapitonov V.V."/>
            <person name="Kohara Y."/>
            <person name="Kuroki Y."/>
            <person name="Lindquist E."/>
            <person name="Lucas S."/>
            <person name="Osoegawa K."/>
            <person name="Pennacchio L.A."/>
            <person name="Salamov A.A."/>
            <person name="Satou Y."/>
            <person name="Sauka-Spengler T."/>
            <person name="Schmutz J."/>
            <person name="Shin-I T."/>
            <person name="Toyoda A."/>
            <person name="Bronner-Fraser M."/>
            <person name="Fujiyama A."/>
            <person name="Holland L.Z."/>
            <person name="Holland P.W.H."/>
            <person name="Satoh N."/>
            <person name="Rokhsar D.S."/>
        </authorList>
    </citation>
    <scope>NUCLEOTIDE SEQUENCE [LARGE SCALE GENOMIC DNA]</scope>
    <source>
        <strain evidence="9">S238N-H82</strain>
        <tissue evidence="9">Testes</tissue>
    </source>
</reference>
<feature type="chain" id="PRO_5002933431" description="Fibrinogen C-terminal domain-containing protein" evidence="7">
    <location>
        <begin position="20"/>
        <end position="413"/>
    </location>
</feature>
<evidence type="ECO:0000256" key="5">
    <source>
        <dbReference type="SAM" id="Coils"/>
    </source>
</evidence>
<dbReference type="AlphaFoldDB" id="C3YA40"/>
<dbReference type="InterPro" id="IPR036056">
    <property type="entry name" value="Fibrinogen-like_C"/>
</dbReference>
<dbReference type="InterPro" id="IPR037579">
    <property type="entry name" value="FIB_ANG-like"/>
</dbReference>
<evidence type="ECO:0000313" key="9">
    <source>
        <dbReference type="EMBL" id="EEN62949.1"/>
    </source>
</evidence>
<evidence type="ECO:0000256" key="4">
    <source>
        <dbReference type="ARBA" id="ARBA00023180"/>
    </source>
</evidence>
<dbReference type="PANTHER" id="PTHR47221">
    <property type="entry name" value="FIBRINOGEN ALPHA CHAIN"/>
    <property type="match status" value="1"/>
</dbReference>
<keyword evidence="5" id="KW-0175">Coiled coil</keyword>
<feature type="coiled-coil region" evidence="5">
    <location>
        <begin position="67"/>
        <end position="94"/>
    </location>
</feature>
<evidence type="ECO:0000256" key="1">
    <source>
        <dbReference type="ARBA" id="ARBA00004613"/>
    </source>
</evidence>
<keyword evidence="3" id="KW-1015">Disulfide bond</keyword>
<evidence type="ECO:0000256" key="3">
    <source>
        <dbReference type="ARBA" id="ARBA00023157"/>
    </source>
</evidence>
<dbReference type="GO" id="GO:0005576">
    <property type="term" value="C:extracellular region"/>
    <property type="evidence" value="ECO:0007669"/>
    <property type="project" value="UniProtKB-SubCell"/>
</dbReference>
<dbReference type="InterPro" id="IPR014716">
    <property type="entry name" value="Fibrinogen_a/b/g_C_1"/>
</dbReference>
<keyword evidence="7" id="KW-0732">Signal</keyword>
<feature type="region of interest" description="Disordered" evidence="6">
    <location>
        <begin position="25"/>
        <end position="49"/>
    </location>
</feature>
<comment type="subcellular location">
    <subcellularLocation>
        <location evidence="1">Secreted</location>
    </subcellularLocation>
</comment>
<proteinExistence type="predicted"/>
<dbReference type="SMART" id="SM00186">
    <property type="entry name" value="FBG"/>
    <property type="match status" value="1"/>
</dbReference>
<dbReference type="InParanoid" id="C3YA40"/>